<evidence type="ECO:0000313" key="1">
    <source>
        <dbReference type="EMBL" id="KDR14341.1"/>
    </source>
</evidence>
<dbReference type="AlphaFoldDB" id="A0A067QW63"/>
<sequence length="101" mass="10856">MIILKGFQLRKSLIYAVFLPWPARVRSSALGDVILDNGIHDVVFGNAVSDALKDDLDSTVQGSQVGFPQDRGHGVFAHGITHSFTQLPRAVVEPVVSKSSG</sequence>
<dbReference type="EMBL" id="KK852887">
    <property type="protein sequence ID" value="KDR14341.1"/>
    <property type="molecule type" value="Genomic_DNA"/>
</dbReference>
<proteinExistence type="predicted"/>
<evidence type="ECO:0000313" key="2">
    <source>
        <dbReference type="Proteomes" id="UP000027135"/>
    </source>
</evidence>
<dbReference type="Proteomes" id="UP000027135">
    <property type="component" value="Unassembled WGS sequence"/>
</dbReference>
<dbReference type="InParanoid" id="A0A067QW63"/>
<organism evidence="1 2">
    <name type="scientific">Zootermopsis nevadensis</name>
    <name type="common">Dampwood termite</name>
    <dbReference type="NCBI Taxonomy" id="136037"/>
    <lineage>
        <taxon>Eukaryota</taxon>
        <taxon>Metazoa</taxon>
        <taxon>Ecdysozoa</taxon>
        <taxon>Arthropoda</taxon>
        <taxon>Hexapoda</taxon>
        <taxon>Insecta</taxon>
        <taxon>Pterygota</taxon>
        <taxon>Neoptera</taxon>
        <taxon>Polyneoptera</taxon>
        <taxon>Dictyoptera</taxon>
        <taxon>Blattodea</taxon>
        <taxon>Blattoidea</taxon>
        <taxon>Termitoidae</taxon>
        <taxon>Termopsidae</taxon>
        <taxon>Zootermopsis</taxon>
    </lineage>
</organism>
<keyword evidence="2" id="KW-1185">Reference proteome</keyword>
<reference evidence="1 2" key="1">
    <citation type="journal article" date="2014" name="Nat. Commun.">
        <title>Molecular traces of alternative social organization in a termite genome.</title>
        <authorList>
            <person name="Terrapon N."/>
            <person name="Li C."/>
            <person name="Robertson H.M."/>
            <person name="Ji L."/>
            <person name="Meng X."/>
            <person name="Booth W."/>
            <person name="Chen Z."/>
            <person name="Childers C.P."/>
            <person name="Glastad K.M."/>
            <person name="Gokhale K."/>
            <person name="Gowin J."/>
            <person name="Gronenberg W."/>
            <person name="Hermansen R.A."/>
            <person name="Hu H."/>
            <person name="Hunt B.G."/>
            <person name="Huylmans A.K."/>
            <person name="Khalil S.M."/>
            <person name="Mitchell R.D."/>
            <person name="Munoz-Torres M.C."/>
            <person name="Mustard J.A."/>
            <person name="Pan H."/>
            <person name="Reese J.T."/>
            <person name="Scharf M.E."/>
            <person name="Sun F."/>
            <person name="Vogel H."/>
            <person name="Xiao J."/>
            <person name="Yang W."/>
            <person name="Yang Z."/>
            <person name="Yang Z."/>
            <person name="Zhou J."/>
            <person name="Zhu J."/>
            <person name="Brent C.S."/>
            <person name="Elsik C.G."/>
            <person name="Goodisman M.A."/>
            <person name="Liberles D.A."/>
            <person name="Roe R.M."/>
            <person name="Vargo E.L."/>
            <person name="Vilcinskas A."/>
            <person name="Wang J."/>
            <person name="Bornberg-Bauer E."/>
            <person name="Korb J."/>
            <person name="Zhang G."/>
            <person name="Liebig J."/>
        </authorList>
    </citation>
    <scope>NUCLEOTIDE SEQUENCE [LARGE SCALE GENOMIC DNA]</scope>
    <source>
        <tissue evidence="1">Whole organism</tissue>
    </source>
</reference>
<protein>
    <submittedName>
        <fullName evidence="1">Uncharacterized protein</fullName>
    </submittedName>
</protein>
<accession>A0A067QW63</accession>
<gene>
    <name evidence="1" type="ORF">L798_11695</name>
</gene>
<name>A0A067QW63_ZOONE</name>